<evidence type="ECO:0000256" key="1">
    <source>
        <dbReference type="ARBA" id="ARBA00004007"/>
    </source>
</evidence>
<dbReference type="SUPFAM" id="SSF110111">
    <property type="entry name" value="Ctag/Cox11"/>
    <property type="match status" value="1"/>
</dbReference>
<feature type="compositionally biased region" description="Polar residues" evidence="8">
    <location>
        <begin position="473"/>
        <end position="483"/>
    </location>
</feature>
<dbReference type="FunFam" id="2.60.370.10:FF:000001">
    <property type="entry name" value="COX11 cytochrome c oxidase assembly homolog"/>
    <property type="match status" value="1"/>
</dbReference>
<evidence type="ECO:0000313" key="9">
    <source>
        <dbReference type="Proteomes" id="UP000050795"/>
    </source>
</evidence>
<dbReference type="SUPFAM" id="SSF48371">
    <property type="entry name" value="ARM repeat"/>
    <property type="match status" value="1"/>
</dbReference>
<feature type="compositionally biased region" description="Acidic residues" evidence="8">
    <location>
        <begin position="578"/>
        <end position="621"/>
    </location>
</feature>
<dbReference type="WBParaSite" id="TREG1_127650.1">
    <property type="protein sequence ID" value="TREG1_127650.1"/>
    <property type="gene ID" value="TREG1_127650"/>
</dbReference>
<accession>A0AA85J3K9</accession>
<feature type="region of interest" description="Disordered" evidence="8">
    <location>
        <begin position="459"/>
        <end position="666"/>
    </location>
</feature>
<evidence type="ECO:0000256" key="4">
    <source>
        <dbReference type="ARBA" id="ARBA00022989"/>
    </source>
</evidence>
<reference evidence="10 11" key="2">
    <citation type="submission" date="2023-11" db="UniProtKB">
        <authorList>
            <consortium name="WormBaseParasite"/>
        </authorList>
    </citation>
    <scope>IDENTIFICATION</scope>
</reference>
<feature type="compositionally biased region" description="Low complexity" evidence="8">
    <location>
        <begin position="500"/>
        <end position="541"/>
    </location>
</feature>
<dbReference type="Pfam" id="PF04442">
    <property type="entry name" value="CtaG_Cox11"/>
    <property type="match status" value="1"/>
</dbReference>
<comment type="subcellular location">
    <subcellularLocation>
        <location evidence="2">Mitochondrion inner membrane</location>
        <topology evidence="2">Single-pass membrane protein</topology>
        <orientation evidence="2">Intermembrane side</orientation>
    </subcellularLocation>
</comment>
<dbReference type="InterPro" id="IPR023471">
    <property type="entry name" value="CtaG/Cox11_dom_sf"/>
</dbReference>
<name>A0AA85J3K9_TRIRE</name>
<dbReference type="PANTHER" id="PTHR21320">
    <property type="entry name" value="CYTOCHROME C OXIDASE ASSEMBLY PROTEIN COX11-RELATED"/>
    <property type="match status" value="1"/>
</dbReference>
<evidence type="ECO:0000313" key="10">
    <source>
        <dbReference type="WBParaSite" id="TREG1_127650.1"/>
    </source>
</evidence>
<sequence>MSFGIFMIGFGYGTVPLYRLYCTKTGSGTNANFAKAKTEKIRSMKPVKDYELVVYFAADTYSKMAWKFKPLQKELTVVPGETALAFYSAENPTDKPIVGIATYSIVPFEASKYFNKIQCFCFEEQRLNPHEKVDLPVFFYIDPEITSDPRLKSLDMIILNYTFFEAKKSKLYVPGITTPEYADVETPTPQTTVPTADVMSSTLGSGTRYHRVSEIKECENQAKFVNQRINEIEAFFGDLCSELVNYTRRTAKLRNNGDEISRIILDYSLKEKISRTTSEALHKVSEYLATVEDYRHTEVDRIVGKVVNPLAAYGEEIKHVRSNLKIESAARKKEIANMRKLERSSTVEASRERRPKAEIQLHNAMIDATKSANNLERCVLEFEGRRLKGLKKIITDFIQIEMLWHAKALETYSLAYNAIQLLHEEADLIEFRGTLLRSGSDLTLLKNANLLTSQQSIAASNGGGGGGGGDTASLMSSSTMQQNRNHRSHKSLTSRNNSMNSLKSGSRGSLGSLRGNNNNRKNRQSNRQQQQQQLHQSGLSHQNDDVTSLFTEGDDDVGVGHSIRSTTDNTKHVMNGLEDLEDDDDDFDEEDDEDEGDDDDDEQEEDDDDDDEDEEDDDDIDGSTTHSPTRSRTTNPPTTNTTINRPPGSAQHSPLKSALKSGISKP</sequence>
<keyword evidence="4" id="KW-1133">Transmembrane helix</keyword>
<comment type="function">
    <text evidence="1">Exerts its effect at some terminal stage of cytochrome c oxidase synthesis, probably by being involved in the insertion of the copper B into subunit I.</text>
</comment>
<comment type="subunit">
    <text evidence="6">Interacts with CNNM4/ACDP4. Interacts with RANBP2.</text>
</comment>
<dbReference type="Pfam" id="PF06730">
    <property type="entry name" value="FAM92"/>
    <property type="match status" value="1"/>
</dbReference>
<protein>
    <recommendedName>
        <fullName evidence="7">Cytochrome c oxidase assembly protein COX11, mitochondrial</fullName>
    </recommendedName>
</protein>
<evidence type="ECO:0000256" key="3">
    <source>
        <dbReference type="ARBA" id="ARBA00022692"/>
    </source>
</evidence>
<feature type="compositionally biased region" description="Gly residues" evidence="8">
    <location>
        <begin position="461"/>
        <end position="470"/>
    </location>
</feature>
<keyword evidence="5" id="KW-0472">Membrane</keyword>
<dbReference type="WBParaSite" id="TREG1_127650.3">
    <property type="protein sequence ID" value="TREG1_127650.3"/>
    <property type="gene ID" value="TREG1_127650"/>
</dbReference>
<dbReference type="Proteomes" id="UP000050795">
    <property type="component" value="Unassembled WGS sequence"/>
</dbReference>
<feature type="compositionally biased region" description="Low complexity" evidence="8">
    <location>
        <begin position="623"/>
        <end position="647"/>
    </location>
</feature>
<dbReference type="InterPro" id="IPR027267">
    <property type="entry name" value="AH/BAR_dom_sf"/>
</dbReference>
<dbReference type="PANTHER" id="PTHR21320:SF3">
    <property type="entry name" value="CYTOCHROME C OXIDASE ASSEMBLY PROTEIN COX11, MITOCHONDRIAL-RELATED"/>
    <property type="match status" value="1"/>
</dbReference>
<evidence type="ECO:0000256" key="6">
    <source>
        <dbReference type="ARBA" id="ARBA00063165"/>
    </source>
</evidence>
<dbReference type="InterPro" id="IPR009602">
    <property type="entry name" value="CBAR/FAM92"/>
</dbReference>
<dbReference type="SUPFAM" id="SSF103657">
    <property type="entry name" value="BAR/IMD domain-like"/>
    <property type="match status" value="1"/>
</dbReference>
<keyword evidence="9" id="KW-1185">Reference proteome</keyword>
<keyword evidence="3" id="KW-0812">Transmembrane</keyword>
<dbReference type="InterPro" id="IPR007533">
    <property type="entry name" value="Cyt_c_oxidase_assmbl_CtaG"/>
</dbReference>
<dbReference type="NCBIfam" id="NF003465">
    <property type="entry name" value="PRK05089.1"/>
    <property type="match status" value="1"/>
</dbReference>
<evidence type="ECO:0000256" key="8">
    <source>
        <dbReference type="SAM" id="MobiDB-lite"/>
    </source>
</evidence>
<dbReference type="Gene3D" id="2.60.370.10">
    <property type="entry name" value="Ctag/Cox11"/>
    <property type="match status" value="1"/>
</dbReference>
<reference evidence="9" key="1">
    <citation type="submission" date="2022-06" db="EMBL/GenBank/DDBJ databases">
        <authorList>
            <person name="Berger JAMES D."/>
            <person name="Berger JAMES D."/>
        </authorList>
    </citation>
    <scope>NUCLEOTIDE SEQUENCE [LARGE SCALE GENOMIC DNA]</scope>
</reference>
<evidence type="ECO:0000256" key="5">
    <source>
        <dbReference type="ARBA" id="ARBA00023136"/>
    </source>
</evidence>
<dbReference type="WBParaSite" id="TREG1_127650.2">
    <property type="protein sequence ID" value="TREG1_127650.2"/>
    <property type="gene ID" value="TREG1_127650"/>
</dbReference>
<dbReference type="AlphaFoldDB" id="A0AA85J3K9"/>
<dbReference type="GO" id="GO:0005507">
    <property type="term" value="F:copper ion binding"/>
    <property type="evidence" value="ECO:0007669"/>
    <property type="project" value="InterPro"/>
</dbReference>
<proteinExistence type="predicted"/>
<dbReference type="InterPro" id="IPR016024">
    <property type="entry name" value="ARM-type_fold"/>
</dbReference>
<evidence type="ECO:0000313" key="11">
    <source>
        <dbReference type="WBParaSite" id="TREG1_127650.2"/>
    </source>
</evidence>
<dbReference type="GO" id="GO:0005743">
    <property type="term" value="C:mitochondrial inner membrane"/>
    <property type="evidence" value="ECO:0007669"/>
    <property type="project" value="UniProtKB-SubCell"/>
</dbReference>
<organism evidence="9 11">
    <name type="scientific">Trichobilharzia regenti</name>
    <name type="common">Nasal bird schistosome</name>
    <dbReference type="NCBI Taxonomy" id="157069"/>
    <lineage>
        <taxon>Eukaryota</taxon>
        <taxon>Metazoa</taxon>
        <taxon>Spiralia</taxon>
        <taxon>Lophotrochozoa</taxon>
        <taxon>Platyhelminthes</taxon>
        <taxon>Trematoda</taxon>
        <taxon>Digenea</taxon>
        <taxon>Strigeidida</taxon>
        <taxon>Schistosomatoidea</taxon>
        <taxon>Schistosomatidae</taxon>
        <taxon>Trichobilharzia</taxon>
    </lineage>
</organism>
<evidence type="ECO:0000256" key="2">
    <source>
        <dbReference type="ARBA" id="ARBA00004243"/>
    </source>
</evidence>
<evidence type="ECO:0000256" key="7">
    <source>
        <dbReference type="ARBA" id="ARBA00068998"/>
    </source>
</evidence>